<gene>
    <name evidence="1" type="ORF">Tci_005644</name>
</gene>
<evidence type="ECO:0000313" key="1">
    <source>
        <dbReference type="EMBL" id="GEU33666.1"/>
    </source>
</evidence>
<reference evidence="1" key="1">
    <citation type="journal article" date="2019" name="Sci. Rep.">
        <title>Draft genome of Tanacetum cinerariifolium, the natural source of mosquito coil.</title>
        <authorList>
            <person name="Yamashiro T."/>
            <person name="Shiraishi A."/>
            <person name="Satake H."/>
            <person name="Nakayama K."/>
        </authorList>
    </citation>
    <scope>NUCLEOTIDE SEQUENCE</scope>
</reference>
<comment type="caution">
    <text evidence="1">The sequence shown here is derived from an EMBL/GenBank/DDBJ whole genome shotgun (WGS) entry which is preliminary data.</text>
</comment>
<proteinExistence type="predicted"/>
<dbReference type="EMBL" id="BKCJ010000489">
    <property type="protein sequence ID" value="GEU33666.1"/>
    <property type="molecule type" value="Genomic_DNA"/>
</dbReference>
<name>A0A6L2J9S7_TANCI</name>
<dbReference type="AlphaFoldDB" id="A0A6L2J9S7"/>
<sequence>MIIIELDRNNEIVAKYLSEYEQAEAGLSHDEKVELIDELLMYQRNLAQIKKYQAQQNKPATKTKRRDFYMSILRSNVGWKAKDFKGMTFEQIEENAFQFGKRSKASGIEPTQEKQYEEHKELSREELKKMIEIVPVEELYFKALQSLVKETCSITKVTDEKEKELWVEPKRLYKPDFRDLLWALQRYMHDPLVWRLYDTCGVDHVSTRRGYKIFMLAEKDYTLTKGLTTLMLCNKLQVDQY</sequence>
<protein>
    <submittedName>
        <fullName evidence="1">Uncharacterized protein</fullName>
    </submittedName>
</protein>
<accession>A0A6L2J9S7</accession>
<organism evidence="1">
    <name type="scientific">Tanacetum cinerariifolium</name>
    <name type="common">Dalmatian daisy</name>
    <name type="synonym">Chrysanthemum cinerariifolium</name>
    <dbReference type="NCBI Taxonomy" id="118510"/>
    <lineage>
        <taxon>Eukaryota</taxon>
        <taxon>Viridiplantae</taxon>
        <taxon>Streptophyta</taxon>
        <taxon>Embryophyta</taxon>
        <taxon>Tracheophyta</taxon>
        <taxon>Spermatophyta</taxon>
        <taxon>Magnoliopsida</taxon>
        <taxon>eudicotyledons</taxon>
        <taxon>Gunneridae</taxon>
        <taxon>Pentapetalae</taxon>
        <taxon>asterids</taxon>
        <taxon>campanulids</taxon>
        <taxon>Asterales</taxon>
        <taxon>Asteraceae</taxon>
        <taxon>Asteroideae</taxon>
        <taxon>Anthemideae</taxon>
        <taxon>Anthemidinae</taxon>
        <taxon>Tanacetum</taxon>
    </lineage>
</organism>